<name>A0ABV0Y846_9TELE</name>
<dbReference type="Proteomes" id="UP001469553">
    <property type="component" value="Unassembled WGS sequence"/>
</dbReference>
<dbReference type="EMBL" id="JAHRIP010026139">
    <property type="protein sequence ID" value="MEQ2289978.1"/>
    <property type="molecule type" value="Genomic_DNA"/>
</dbReference>
<feature type="compositionally biased region" description="Basic and acidic residues" evidence="1">
    <location>
        <begin position="40"/>
        <end position="49"/>
    </location>
</feature>
<protein>
    <submittedName>
        <fullName evidence="2">Uncharacterized protein</fullName>
    </submittedName>
</protein>
<keyword evidence="3" id="KW-1185">Reference proteome</keyword>
<accession>A0ABV0Y846</accession>
<evidence type="ECO:0000313" key="3">
    <source>
        <dbReference type="Proteomes" id="UP001469553"/>
    </source>
</evidence>
<reference evidence="2 3" key="1">
    <citation type="submission" date="2021-06" db="EMBL/GenBank/DDBJ databases">
        <authorList>
            <person name="Palmer J.M."/>
        </authorList>
    </citation>
    <scope>NUCLEOTIDE SEQUENCE [LARGE SCALE GENOMIC DNA]</scope>
    <source>
        <strain evidence="2 3">AS_MEX2019</strain>
        <tissue evidence="2">Muscle</tissue>
    </source>
</reference>
<feature type="region of interest" description="Disordered" evidence="1">
    <location>
        <begin position="1"/>
        <end position="58"/>
    </location>
</feature>
<proteinExistence type="predicted"/>
<organism evidence="2 3">
    <name type="scientific">Ameca splendens</name>
    <dbReference type="NCBI Taxonomy" id="208324"/>
    <lineage>
        <taxon>Eukaryota</taxon>
        <taxon>Metazoa</taxon>
        <taxon>Chordata</taxon>
        <taxon>Craniata</taxon>
        <taxon>Vertebrata</taxon>
        <taxon>Euteleostomi</taxon>
        <taxon>Actinopterygii</taxon>
        <taxon>Neopterygii</taxon>
        <taxon>Teleostei</taxon>
        <taxon>Neoteleostei</taxon>
        <taxon>Acanthomorphata</taxon>
        <taxon>Ovalentaria</taxon>
        <taxon>Atherinomorphae</taxon>
        <taxon>Cyprinodontiformes</taxon>
        <taxon>Goodeidae</taxon>
        <taxon>Ameca</taxon>
    </lineage>
</organism>
<evidence type="ECO:0000313" key="2">
    <source>
        <dbReference type="EMBL" id="MEQ2289978.1"/>
    </source>
</evidence>
<sequence length="154" mass="17740">MNGGRRMLEPPAGVEPQAARPPRRNRLSRSFRQSQAVPAKDLDSPRSPREAFPTRSCRQSQMGLVEVLESTRSQREPGLSRQVLFGSRFNGSVQGCPPDYIQKSVDFRFSSNFSTDELLLFLKRRFYKESFPGLCSDPNGFLMRQIQWKYLDMF</sequence>
<gene>
    <name evidence="2" type="ORF">AMECASPLE_038692</name>
</gene>
<evidence type="ECO:0000256" key="1">
    <source>
        <dbReference type="SAM" id="MobiDB-lite"/>
    </source>
</evidence>
<comment type="caution">
    <text evidence="2">The sequence shown here is derived from an EMBL/GenBank/DDBJ whole genome shotgun (WGS) entry which is preliminary data.</text>
</comment>